<proteinExistence type="inferred from homology"/>
<dbReference type="InterPro" id="IPR023696">
    <property type="entry name" value="Ureohydrolase_dom_sf"/>
</dbReference>
<keyword evidence="2 4" id="KW-0479">Metal-binding</keyword>
<evidence type="ECO:0000256" key="2">
    <source>
        <dbReference type="ARBA" id="ARBA00022723"/>
    </source>
</evidence>
<comment type="similarity">
    <text evidence="1">Belongs to the arginase family. Agmatinase subfamily.</text>
</comment>
<evidence type="ECO:0000313" key="7">
    <source>
        <dbReference type="Proteomes" id="UP000823613"/>
    </source>
</evidence>
<dbReference type="PIRSF" id="PIRSF036979">
    <property type="entry name" value="Arginase"/>
    <property type="match status" value="1"/>
</dbReference>
<dbReference type="PANTHER" id="PTHR11358">
    <property type="entry name" value="ARGINASE/AGMATINASE"/>
    <property type="match status" value="1"/>
</dbReference>
<dbReference type="PANTHER" id="PTHR11358:SF26">
    <property type="entry name" value="GUANIDINO ACID HYDROLASE, MITOCHONDRIAL"/>
    <property type="match status" value="1"/>
</dbReference>
<keyword evidence="3 5" id="KW-0378">Hydrolase</keyword>
<dbReference type="EMBL" id="JADIMY010000082">
    <property type="protein sequence ID" value="MBO8427726.1"/>
    <property type="molecule type" value="Genomic_DNA"/>
</dbReference>
<feature type="binding site" evidence="4">
    <location>
        <position position="127"/>
    </location>
    <ligand>
        <name>Mn(2+)</name>
        <dbReference type="ChEBI" id="CHEBI:29035"/>
        <label>1</label>
    </ligand>
</feature>
<feature type="binding site" evidence="4">
    <location>
        <position position="129"/>
    </location>
    <ligand>
        <name>Mn(2+)</name>
        <dbReference type="ChEBI" id="CHEBI:29035"/>
        <label>1</label>
    </ligand>
</feature>
<dbReference type="InterPro" id="IPR006035">
    <property type="entry name" value="Ureohydrolase"/>
</dbReference>
<dbReference type="SUPFAM" id="SSF52768">
    <property type="entry name" value="Arginase/deacetylase"/>
    <property type="match status" value="1"/>
</dbReference>
<reference evidence="6" key="2">
    <citation type="journal article" date="2021" name="PeerJ">
        <title>Extensive microbial diversity within the chicken gut microbiome revealed by metagenomics and culture.</title>
        <authorList>
            <person name="Gilroy R."/>
            <person name="Ravi A."/>
            <person name="Getino M."/>
            <person name="Pursley I."/>
            <person name="Horton D.L."/>
            <person name="Alikhan N.F."/>
            <person name="Baker D."/>
            <person name="Gharbi K."/>
            <person name="Hall N."/>
            <person name="Watson M."/>
            <person name="Adriaenssens E.M."/>
            <person name="Foster-Nyarko E."/>
            <person name="Jarju S."/>
            <person name="Secka A."/>
            <person name="Antonio M."/>
            <person name="Oren A."/>
            <person name="Chaudhuri R.R."/>
            <person name="La Ragione R."/>
            <person name="Hildebrand F."/>
            <person name="Pallen M.J."/>
        </authorList>
    </citation>
    <scope>NUCLEOTIDE SEQUENCE</scope>
    <source>
        <strain evidence="6">11159</strain>
    </source>
</reference>
<dbReference type="GO" id="GO:0033389">
    <property type="term" value="P:putrescine biosynthetic process from arginine, via agmatine"/>
    <property type="evidence" value="ECO:0007669"/>
    <property type="project" value="TreeGrafter"/>
</dbReference>
<protein>
    <submittedName>
        <fullName evidence="6">Arginase family protein</fullName>
    </submittedName>
</protein>
<dbReference type="GO" id="GO:0046872">
    <property type="term" value="F:metal ion binding"/>
    <property type="evidence" value="ECO:0007669"/>
    <property type="project" value="UniProtKB-KW"/>
</dbReference>
<gene>
    <name evidence="6" type="ORF">IAC58_04140</name>
</gene>
<organism evidence="6 7">
    <name type="scientific">Candidatus Onthovivens merdipullorum</name>
    <dbReference type="NCBI Taxonomy" id="2840889"/>
    <lineage>
        <taxon>Bacteria</taxon>
        <taxon>Bacillati</taxon>
        <taxon>Bacillota</taxon>
        <taxon>Bacilli</taxon>
        <taxon>Bacillales</taxon>
        <taxon>Candidatus Onthovivens</taxon>
    </lineage>
</organism>
<keyword evidence="4" id="KW-0464">Manganese</keyword>
<feature type="binding site" evidence="4">
    <location>
        <position position="100"/>
    </location>
    <ligand>
        <name>Mn(2+)</name>
        <dbReference type="ChEBI" id="CHEBI:29035"/>
        <label>1</label>
    </ligand>
</feature>
<sequence length="294" mass="33161">MKEFRDLLTDKIEEANVYLIGVPFDKNASVGKGASKAPSVLRELSYDLPAFTSNGMDLREKIKIYDLGDILTEDFEKMEKEFSEKLYAKKGFHLIFGGDHSIAIASERAFFNKCKELNKTPVIIHIDAHPDICDVYEGSKYSHACPIYRALEYGYEDKNITLVGVRGFEAQEIETFKKHPLLDVFKTSDIKTMGIDLLVKILKAKYSDEKYLIYISYDIDANDPSYAPGTGTPEAFGLTSFETTSLITSLISYLNVDTLDIVEVAPPLDVNNITSWLALKSLYEFFYSLSLKSL</sequence>
<comment type="caution">
    <text evidence="6">The sequence shown here is derived from an EMBL/GenBank/DDBJ whole genome shotgun (WGS) entry which is preliminary data.</text>
</comment>
<reference evidence="6" key="1">
    <citation type="submission" date="2020-10" db="EMBL/GenBank/DDBJ databases">
        <authorList>
            <person name="Gilroy R."/>
        </authorList>
    </citation>
    <scope>NUCLEOTIDE SEQUENCE</scope>
    <source>
        <strain evidence="6">11159</strain>
    </source>
</reference>
<dbReference type="AlphaFoldDB" id="A0A9D9DJR7"/>
<evidence type="ECO:0000256" key="5">
    <source>
        <dbReference type="RuleBase" id="RU003684"/>
    </source>
</evidence>
<evidence type="ECO:0000256" key="3">
    <source>
        <dbReference type="ARBA" id="ARBA00022801"/>
    </source>
</evidence>
<dbReference type="PROSITE" id="PS51409">
    <property type="entry name" value="ARGINASE_2"/>
    <property type="match status" value="1"/>
</dbReference>
<evidence type="ECO:0000256" key="1">
    <source>
        <dbReference type="ARBA" id="ARBA00009227"/>
    </source>
</evidence>
<dbReference type="Proteomes" id="UP000823613">
    <property type="component" value="Unassembled WGS sequence"/>
</dbReference>
<accession>A0A9D9DJR7</accession>
<feature type="binding site" evidence="4">
    <location>
        <position position="131"/>
    </location>
    <ligand>
        <name>Mn(2+)</name>
        <dbReference type="ChEBI" id="CHEBI:29035"/>
        <label>1</label>
    </ligand>
</feature>
<dbReference type="InterPro" id="IPR020855">
    <property type="entry name" value="Ureohydrolase_Mn_BS"/>
</dbReference>
<dbReference type="Gene3D" id="3.40.800.10">
    <property type="entry name" value="Ureohydrolase domain"/>
    <property type="match status" value="1"/>
</dbReference>
<feature type="binding site" evidence="4">
    <location>
        <position position="220"/>
    </location>
    <ligand>
        <name>Mn(2+)</name>
        <dbReference type="ChEBI" id="CHEBI:29035"/>
        <label>1</label>
    </ligand>
</feature>
<evidence type="ECO:0000313" key="6">
    <source>
        <dbReference type="EMBL" id="MBO8427726.1"/>
    </source>
</evidence>
<dbReference type="GO" id="GO:0008783">
    <property type="term" value="F:agmatinase activity"/>
    <property type="evidence" value="ECO:0007669"/>
    <property type="project" value="TreeGrafter"/>
</dbReference>
<dbReference type="PROSITE" id="PS01053">
    <property type="entry name" value="ARGINASE_1"/>
    <property type="match status" value="1"/>
</dbReference>
<evidence type="ECO:0000256" key="4">
    <source>
        <dbReference type="PIRSR" id="PIRSR036979-1"/>
    </source>
</evidence>
<dbReference type="Pfam" id="PF00491">
    <property type="entry name" value="Arginase"/>
    <property type="match status" value="1"/>
</dbReference>
<name>A0A9D9DJR7_9BACL</name>
<feature type="binding site" evidence="4">
    <location>
        <position position="218"/>
    </location>
    <ligand>
        <name>Mn(2+)</name>
        <dbReference type="ChEBI" id="CHEBI:29035"/>
        <label>1</label>
    </ligand>
</feature>
<dbReference type="PRINTS" id="PR00116">
    <property type="entry name" value="ARGINASE"/>
</dbReference>
<comment type="cofactor">
    <cofactor evidence="4">
        <name>Mn(2+)</name>
        <dbReference type="ChEBI" id="CHEBI:29035"/>
    </cofactor>
    <text evidence="4">Binds 2 manganese ions per subunit.</text>
</comment>